<evidence type="ECO:0000256" key="3">
    <source>
        <dbReference type="ARBA" id="ARBA00012744"/>
    </source>
</evidence>
<evidence type="ECO:0000259" key="7">
    <source>
        <dbReference type="SMART" id="SM01217"/>
    </source>
</evidence>
<comment type="catalytic activity">
    <reaction evidence="1">
        <text>Hydrolysis of terminal, non-reducing beta-D-glucosyl residues with release of beta-D-glucose.</text>
        <dbReference type="EC" id="3.2.1.21"/>
    </reaction>
</comment>
<dbReference type="SUPFAM" id="SSF52279">
    <property type="entry name" value="Beta-D-glucan exohydrolase, C-terminal domain"/>
    <property type="match status" value="1"/>
</dbReference>
<dbReference type="InterPro" id="IPR036881">
    <property type="entry name" value="Glyco_hydro_3_C_sf"/>
</dbReference>
<dbReference type="InterPro" id="IPR002772">
    <property type="entry name" value="Glyco_hydro_3_C"/>
</dbReference>
<feature type="domain" description="Fibronectin type III-like" evidence="7">
    <location>
        <begin position="678"/>
        <end position="747"/>
    </location>
</feature>
<keyword evidence="6" id="KW-0326">Glycosidase</keyword>
<dbReference type="RefSeq" id="WP_407049239.1">
    <property type="nucleotide sequence ID" value="NZ_CP158568.1"/>
</dbReference>
<dbReference type="AlphaFoldDB" id="A0AAU7X8S8"/>
<dbReference type="KEGG" id="mflg:ABS361_19190"/>
<dbReference type="InterPro" id="IPR036962">
    <property type="entry name" value="Glyco_hydro_3_N_sf"/>
</dbReference>
<name>A0AAU7X8S8_9HYPH</name>
<dbReference type="InterPro" id="IPR051915">
    <property type="entry name" value="Cellulose_Degrad_GH3"/>
</dbReference>
<dbReference type="PANTHER" id="PTHR30620">
    <property type="entry name" value="PERIPLASMIC BETA-GLUCOSIDASE-RELATED"/>
    <property type="match status" value="1"/>
</dbReference>
<dbReference type="GO" id="GO:0008422">
    <property type="term" value="F:beta-glucosidase activity"/>
    <property type="evidence" value="ECO:0007669"/>
    <property type="project" value="UniProtKB-EC"/>
</dbReference>
<comment type="similarity">
    <text evidence="2">Belongs to the glycosyl hydrolase 3 family.</text>
</comment>
<dbReference type="Pfam" id="PF14310">
    <property type="entry name" value="Fn3-like"/>
    <property type="match status" value="1"/>
</dbReference>
<dbReference type="Gene3D" id="3.20.20.300">
    <property type="entry name" value="Glycoside hydrolase, family 3, N-terminal domain"/>
    <property type="match status" value="1"/>
</dbReference>
<dbReference type="EC" id="3.2.1.21" evidence="3"/>
<reference evidence="8" key="1">
    <citation type="submission" date="2024-06" db="EMBL/GenBank/DDBJ databases">
        <title>Methylostella associata gen. nov., sp. nov., a novel Ancalomicrobiaceae-affiliated facultatively methylotrophic bacteria that feed on methanotrophs of the genus Methylococcus.</title>
        <authorList>
            <person name="Saltykova V."/>
            <person name="Danilova O.V."/>
            <person name="Oshkin I.Y."/>
            <person name="Belova S.E."/>
            <person name="Pimenov N.V."/>
            <person name="Dedysh S.N."/>
        </authorList>
    </citation>
    <scope>NUCLEOTIDE SEQUENCE</scope>
    <source>
        <strain evidence="8">S20</strain>
    </source>
</reference>
<dbReference type="InterPro" id="IPR017853">
    <property type="entry name" value="GH"/>
</dbReference>
<dbReference type="Pfam" id="PF00933">
    <property type="entry name" value="Glyco_hydro_3"/>
    <property type="match status" value="1"/>
</dbReference>
<dbReference type="SMART" id="SM01217">
    <property type="entry name" value="Fn3_like"/>
    <property type="match status" value="1"/>
</dbReference>
<dbReference type="Gene3D" id="2.60.40.10">
    <property type="entry name" value="Immunoglobulins"/>
    <property type="match status" value="1"/>
</dbReference>
<dbReference type="SUPFAM" id="SSF51445">
    <property type="entry name" value="(Trans)glycosidases"/>
    <property type="match status" value="1"/>
</dbReference>
<dbReference type="InterPro" id="IPR026891">
    <property type="entry name" value="Fn3-like"/>
</dbReference>
<dbReference type="Gene3D" id="3.40.50.1700">
    <property type="entry name" value="Glycoside hydrolase family 3 C-terminal domain"/>
    <property type="match status" value="1"/>
</dbReference>
<keyword evidence="4" id="KW-0732">Signal</keyword>
<sequence length="760" mass="81764">MPATPAARLSPRRRLLAVLAPLAITVAATLTGLPPVTGLMPALAAETGSVSGPRDPAIEAKIADIVSRMTLEEKVGQMSMGSWSATFDESEIDRGLIGAMANMPDAATMAKFQARARAARRGIPLIFARDIIHGYRTLFPVPLGLAASFDERVWETAAELTGREAGAQGVNLAFGPMIDISRDPRWGRVVEGPGEDPFLARGFAAASVRGLAKAGLGATLKHFVGYGAVRAGRDYAEADLSTPLLRDVYLAPFKAGLEAGAPVIMAAFNALNGVPLPANRRMLTDLLKTEWGFDGFVISDWDSVRELLNHGVAGNGAQAAERAVMAGLDMEIAGHFFRDNLPELVRSGRVPMTRIDDAVTRILRTKFRLGLYDPAETRRDPDATQAEAALARPETRAAARDLARRSIVLLKNRDEILPLAKTTKRIAVIGAAARDASDHMGAWGALGLRTDAPVVYEELKRRVGPTTTLTYAEGCDDECTETGGFNRAVATAEKADLVIAVLGEPWFMTAESTSRTRIGLPNHQQALFDRLARTGKPIVLVVFAGRPMVLTEAASKARAVLYAFSPGTMGGPALVDILMGEANPSARLPMTMPRHLGQVPLAYDDLPTGRPKGLDEDDDLWSRYIDEENTPLYPFGWGLSYSRFAYTDLTLGAPTLGRGDTLVAEASVTNRSDRAGREIVQLYVHQRVATRSRPLRQLKAIAVVDLASRETKRVRLTVPVAELGFHDDDGAYRIEPGTFDVYVGGSSLARLSGAVTLLGE</sequence>
<organism evidence="8">
    <name type="scientific">Methyloraptor flagellatus</name>
    <dbReference type="NCBI Taxonomy" id="3162530"/>
    <lineage>
        <taxon>Bacteria</taxon>
        <taxon>Pseudomonadati</taxon>
        <taxon>Pseudomonadota</taxon>
        <taxon>Alphaproteobacteria</taxon>
        <taxon>Hyphomicrobiales</taxon>
        <taxon>Ancalomicrobiaceae</taxon>
        <taxon>Methyloraptor</taxon>
    </lineage>
</organism>
<dbReference type="InterPro" id="IPR013783">
    <property type="entry name" value="Ig-like_fold"/>
</dbReference>
<dbReference type="Pfam" id="PF01915">
    <property type="entry name" value="Glyco_hydro_3_C"/>
    <property type="match status" value="1"/>
</dbReference>
<evidence type="ECO:0000313" key="8">
    <source>
        <dbReference type="EMBL" id="XBY44145.1"/>
    </source>
</evidence>
<dbReference type="PRINTS" id="PR00133">
    <property type="entry name" value="GLHYDRLASE3"/>
</dbReference>
<accession>A0AAU7X8S8</accession>
<dbReference type="EMBL" id="CP158568">
    <property type="protein sequence ID" value="XBY44145.1"/>
    <property type="molecule type" value="Genomic_DNA"/>
</dbReference>
<proteinExistence type="inferred from homology"/>
<evidence type="ECO:0000256" key="4">
    <source>
        <dbReference type="ARBA" id="ARBA00022729"/>
    </source>
</evidence>
<protein>
    <recommendedName>
        <fullName evidence="3">beta-glucosidase</fullName>
        <ecNumber evidence="3">3.2.1.21</ecNumber>
    </recommendedName>
</protein>
<dbReference type="InterPro" id="IPR001764">
    <property type="entry name" value="Glyco_hydro_3_N"/>
</dbReference>
<evidence type="ECO:0000256" key="1">
    <source>
        <dbReference type="ARBA" id="ARBA00000448"/>
    </source>
</evidence>
<gene>
    <name evidence="8" type="ORF">ABS361_19190</name>
</gene>
<evidence type="ECO:0000256" key="6">
    <source>
        <dbReference type="ARBA" id="ARBA00023295"/>
    </source>
</evidence>
<evidence type="ECO:0000256" key="2">
    <source>
        <dbReference type="ARBA" id="ARBA00005336"/>
    </source>
</evidence>
<dbReference type="GO" id="GO:0009251">
    <property type="term" value="P:glucan catabolic process"/>
    <property type="evidence" value="ECO:0007669"/>
    <property type="project" value="TreeGrafter"/>
</dbReference>
<dbReference type="PANTHER" id="PTHR30620:SF16">
    <property type="entry name" value="LYSOSOMAL BETA GLUCOSIDASE"/>
    <property type="match status" value="1"/>
</dbReference>
<keyword evidence="5 8" id="KW-0378">Hydrolase</keyword>
<evidence type="ECO:0000256" key="5">
    <source>
        <dbReference type="ARBA" id="ARBA00022801"/>
    </source>
</evidence>